<reference evidence="1" key="1">
    <citation type="submission" date="2023-07" db="EMBL/GenBank/DDBJ databases">
        <title>Chromosome-level genome assembly of Artemia franciscana.</title>
        <authorList>
            <person name="Jo E."/>
        </authorList>
    </citation>
    <scope>NUCLEOTIDE SEQUENCE</scope>
    <source>
        <tissue evidence="1">Whole body</tissue>
    </source>
</reference>
<evidence type="ECO:0008006" key="3">
    <source>
        <dbReference type="Google" id="ProtNLM"/>
    </source>
</evidence>
<dbReference type="PANTHER" id="PTHR47113">
    <property type="entry name" value="LD09343P"/>
    <property type="match status" value="1"/>
</dbReference>
<accession>A0AA88HDK8</accession>
<keyword evidence="2" id="KW-1185">Reference proteome</keyword>
<dbReference type="AlphaFoldDB" id="A0AA88HDK8"/>
<dbReference type="EMBL" id="JAVRJZ010000019">
    <property type="protein sequence ID" value="KAK2706968.1"/>
    <property type="molecule type" value="Genomic_DNA"/>
</dbReference>
<comment type="caution">
    <text evidence="1">The sequence shown here is derived from an EMBL/GenBank/DDBJ whole genome shotgun (WGS) entry which is preliminary data.</text>
</comment>
<dbReference type="Gene3D" id="3.30.470.20">
    <property type="entry name" value="ATP-grasp fold, B domain"/>
    <property type="match status" value="1"/>
</dbReference>
<evidence type="ECO:0000313" key="1">
    <source>
        <dbReference type="EMBL" id="KAK2706968.1"/>
    </source>
</evidence>
<dbReference type="SUPFAM" id="SSF56059">
    <property type="entry name" value="Glutathione synthetase ATP-binding domain-like"/>
    <property type="match status" value="1"/>
</dbReference>
<dbReference type="Pfam" id="PF03133">
    <property type="entry name" value="TTL"/>
    <property type="match status" value="1"/>
</dbReference>
<dbReference type="InterPro" id="IPR004344">
    <property type="entry name" value="TTL/TTLL_fam"/>
</dbReference>
<dbReference type="InterPro" id="IPR053317">
    <property type="entry name" value="Tubulin_polyglutamylase"/>
</dbReference>
<evidence type="ECO:0000313" key="2">
    <source>
        <dbReference type="Proteomes" id="UP001187531"/>
    </source>
</evidence>
<proteinExistence type="predicted"/>
<dbReference type="PANTHER" id="PTHR47113:SF1">
    <property type="entry name" value="LD09343P"/>
    <property type="match status" value="1"/>
</dbReference>
<dbReference type="Proteomes" id="UP001187531">
    <property type="component" value="Unassembled WGS sequence"/>
</dbReference>
<gene>
    <name evidence="1" type="ORF">QYM36_014858</name>
</gene>
<dbReference type="PROSITE" id="PS51221">
    <property type="entry name" value="TTL"/>
    <property type="match status" value="1"/>
</dbReference>
<name>A0AA88HDK8_ARTSF</name>
<protein>
    <recommendedName>
        <fullName evidence="3">Tubulin polyglutamylase ttll-15</fullName>
    </recommendedName>
</protein>
<sequence length="488" mass="56918">MFGHSMLLRISKYFLLTLFVLSVFLYLLKIESRLVEKQSNNCVPQRKYALYGRHAEEGILQHVEEVMDSLGYSNTSIDDDWSLLWCHDYPFKKLKPRMMKIKPNQMVNHFPGSGYITNKVNLATSGLPYVPKAFKLPNQKGEFKDYAFKNPEKLFVIKSNNHRGINIRKITDVDLEVEGTFVQEFIDEPLLIDGYKFDIGVYIVITSIDPLRAYLYDGDVLLRFCPEKYEPLDVNNTDKYVVHDNYRPVWEVASLAKHFKNSGFGMKASLDTYLKSQGKNPEEIWQQAYEAIRAILLSKEQALVTTTEAYPSKRSFFELMRFDFALDRYFRMYIMEANMSPNLSSEHFPPNRLLYLQVIYSTLSLVGLGRRGHTDNTEMTWLQAPLETEAAMKDIVVFPEICGKCTSCNEQRCKLCLWCLDKNKELKETLFFAHREFMNRHFYRRIIPPPLSEAEAKSGYEAIEGLTEINQIMHEWIRGKCLLDKSWC</sequence>
<organism evidence="1 2">
    <name type="scientific">Artemia franciscana</name>
    <name type="common">Brine shrimp</name>
    <name type="synonym">Artemia sanfranciscana</name>
    <dbReference type="NCBI Taxonomy" id="6661"/>
    <lineage>
        <taxon>Eukaryota</taxon>
        <taxon>Metazoa</taxon>
        <taxon>Ecdysozoa</taxon>
        <taxon>Arthropoda</taxon>
        <taxon>Crustacea</taxon>
        <taxon>Branchiopoda</taxon>
        <taxon>Anostraca</taxon>
        <taxon>Artemiidae</taxon>
        <taxon>Artemia</taxon>
    </lineage>
</organism>